<organism evidence="7 8">
    <name type="scientific">Phytomonospora endophytica</name>
    <dbReference type="NCBI Taxonomy" id="714109"/>
    <lineage>
        <taxon>Bacteria</taxon>
        <taxon>Bacillati</taxon>
        <taxon>Actinomycetota</taxon>
        <taxon>Actinomycetes</taxon>
        <taxon>Micromonosporales</taxon>
        <taxon>Micromonosporaceae</taxon>
        <taxon>Phytomonospora</taxon>
    </lineage>
</organism>
<feature type="domain" description="HTH lacI-type" evidence="6">
    <location>
        <begin position="48"/>
        <end position="106"/>
    </location>
</feature>
<dbReference type="GO" id="GO:0003700">
    <property type="term" value="F:DNA-binding transcription factor activity"/>
    <property type="evidence" value="ECO:0007669"/>
    <property type="project" value="TreeGrafter"/>
</dbReference>
<dbReference type="Pfam" id="PF13377">
    <property type="entry name" value="Peripla_BP_3"/>
    <property type="match status" value="1"/>
</dbReference>
<dbReference type="GO" id="GO:0000976">
    <property type="term" value="F:transcription cis-regulatory region binding"/>
    <property type="evidence" value="ECO:0007669"/>
    <property type="project" value="TreeGrafter"/>
</dbReference>
<evidence type="ECO:0000256" key="1">
    <source>
        <dbReference type="ARBA" id="ARBA00022491"/>
    </source>
</evidence>
<dbReference type="Pfam" id="PF00356">
    <property type="entry name" value="LacI"/>
    <property type="match status" value="1"/>
</dbReference>
<feature type="region of interest" description="Disordered" evidence="5">
    <location>
        <begin position="1"/>
        <end position="50"/>
    </location>
</feature>
<keyword evidence="3 7" id="KW-0238">DNA-binding</keyword>
<dbReference type="InterPro" id="IPR010982">
    <property type="entry name" value="Lambda_DNA-bd_dom_sf"/>
</dbReference>
<keyword evidence="4" id="KW-0804">Transcription</keyword>
<dbReference type="PANTHER" id="PTHR30146">
    <property type="entry name" value="LACI-RELATED TRANSCRIPTIONAL REPRESSOR"/>
    <property type="match status" value="1"/>
</dbReference>
<protein>
    <submittedName>
        <fullName evidence="7">DNA-binding LacI/PurR family transcriptional regulator</fullName>
    </submittedName>
</protein>
<evidence type="ECO:0000256" key="4">
    <source>
        <dbReference type="ARBA" id="ARBA00023163"/>
    </source>
</evidence>
<evidence type="ECO:0000256" key="5">
    <source>
        <dbReference type="SAM" id="MobiDB-lite"/>
    </source>
</evidence>
<dbReference type="RefSeq" id="WP_184790813.1">
    <property type="nucleotide sequence ID" value="NZ_BONT01000066.1"/>
</dbReference>
<proteinExistence type="predicted"/>
<dbReference type="EMBL" id="JACHGT010000014">
    <property type="protein sequence ID" value="MBB6038014.1"/>
    <property type="molecule type" value="Genomic_DNA"/>
</dbReference>
<dbReference type="InterPro" id="IPR046335">
    <property type="entry name" value="LacI/GalR-like_sensor"/>
</dbReference>
<reference evidence="7 8" key="1">
    <citation type="submission" date="2020-08" db="EMBL/GenBank/DDBJ databases">
        <title>Genomic Encyclopedia of Type Strains, Phase IV (KMG-IV): sequencing the most valuable type-strain genomes for metagenomic binning, comparative biology and taxonomic classification.</title>
        <authorList>
            <person name="Goeker M."/>
        </authorList>
    </citation>
    <scope>NUCLEOTIDE SEQUENCE [LARGE SCALE GENOMIC DNA]</scope>
    <source>
        <strain evidence="7 8">YIM 65646</strain>
    </source>
</reference>
<dbReference type="PROSITE" id="PS50932">
    <property type="entry name" value="HTH_LACI_2"/>
    <property type="match status" value="1"/>
</dbReference>
<gene>
    <name evidence="7" type="ORF">HNR73_005894</name>
</gene>
<comment type="caution">
    <text evidence="7">The sequence shown here is derived from an EMBL/GenBank/DDBJ whole genome shotgun (WGS) entry which is preliminary data.</text>
</comment>
<keyword evidence="1" id="KW-0678">Repressor</keyword>
<name>A0A841FQ97_9ACTN</name>
<dbReference type="SMART" id="SM00354">
    <property type="entry name" value="HTH_LACI"/>
    <property type="match status" value="1"/>
</dbReference>
<dbReference type="Gene3D" id="1.10.260.40">
    <property type="entry name" value="lambda repressor-like DNA-binding domains"/>
    <property type="match status" value="1"/>
</dbReference>
<dbReference type="InterPro" id="IPR028082">
    <property type="entry name" value="Peripla_BP_I"/>
</dbReference>
<dbReference type="SUPFAM" id="SSF53822">
    <property type="entry name" value="Periplasmic binding protein-like I"/>
    <property type="match status" value="1"/>
</dbReference>
<accession>A0A841FQ97</accession>
<dbReference type="CDD" id="cd01392">
    <property type="entry name" value="HTH_LacI"/>
    <property type="match status" value="1"/>
</dbReference>
<dbReference type="Proteomes" id="UP000548476">
    <property type="component" value="Unassembled WGS sequence"/>
</dbReference>
<dbReference type="AlphaFoldDB" id="A0A841FQ97"/>
<keyword evidence="2" id="KW-0805">Transcription regulation</keyword>
<keyword evidence="8" id="KW-1185">Reference proteome</keyword>
<evidence type="ECO:0000256" key="3">
    <source>
        <dbReference type="ARBA" id="ARBA00023125"/>
    </source>
</evidence>
<dbReference type="CDD" id="cd06267">
    <property type="entry name" value="PBP1_LacI_sugar_binding-like"/>
    <property type="match status" value="1"/>
</dbReference>
<sequence length="387" mass="41977">MPDDPATTPPPAAGAARGPSGPDRPRAEGRGLTPEAPAAPPRRPRRQPTQVDLARHAGVSQATVSQVVNETPDRPARLTPETRQRVLDAIADLGYRANPAARSLKGKQNRLLGLYAFEPVFPVDQRDFYFPFLLGVEEEVARQGYDLILFSSAVAGARRPIFVEGVNRLRLADGAVLLGRHMSREDLAELVAEDFPFVFIGRRELGSTPLSYVGADYAAATRELVGRFAELGHRDIAFLRQPGDSEPTADRERGYHEGMAGVGEPITHEGAFTTADLRALLDAGVTALLAEPTEDDRIAADVEAAATELGVSIPEDLSVGLLGDPTWSQSANDWTRFAVPRPEMGRRAVRLLIELLENGHDTARQDLVACEYLAGETLSRPRRSGRS</sequence>
<evidence type="ECO:0000259" key="6">
    <source>
        <dbReference type="PROSITE" id="PS50932"/>
    </source>
</evidence>
<evidence type="ECO:0000256" key="2">
    <source>
        <dbReference type="ARBA" id="ARBA00023015"/>
    </source>
</evidence>
<dbReference type="SUPFAM" id="SSF47413">
    <property type="entry name" value="lambda repressor-like DNA-binding domains"/>
    <property type="match status" value="1"/>
</dbReference>
<evidence type="ECO:0000313" key="7">
    <source>
        <dbReference type="EMBL" id="MBB6038014.1"/>
    </source>
</evidence>
<evidence type="ECO:0000313" key="8">
    <source>
        <dbReference type="Proteomes" id="UP000548476"/>
    </source>
</evidence>
<dbReference type="Gene3D" id="3.40.50.2300">
    <property type="match status" value="2"/>
</dbReference>
<dbReference type="PANTHER" id="PTHR30146:SF148">
    <property type="entry name" value="HTH-TYPE TRANSCRIPTIONAL REPRESSOR PURR-RELATED"/>
    <property type="match status" value="1"/>
</dbReference>
<dbReference type="InterPro" id="IPR000843">
    <property type="entry name" value="HTH_LacI"/>
</dbReference>